<evidence type="ECO:0000256" key="6">
    <source>
        <dbReference type="SAM" id="MobiDB-lite"/>
    </source>
</evidence>
<dbReference type="PANTHER" id="PTHR23511">
    <property type="entry name" value="SYNAPTIC VESICLE GLYCOPROTEIN 2"/>
    <property type="match status" value="1"/>
</dbReference>
<evidence type="ECO:0000256" key="5">
    <source>
        <dbReference type="ARBA" id="ARBA00023136"/>
    </source>
</evidence>
<dbReference type="InterPro" id="IPR036259">
    <property type="entry name" value="MFS_trans_sf"/>
</dbReference>
<reference evidence="9 10" key="1">
    <citation type="submission" date="2015-01" db="EMBL/GenBank/DDBJ databases">
        <title>The Genome Sequence of Rhinocladiella mackenzie CBS 650.93.</title>
        <authorList>
            <consortium name="The Broad Institute Genomics Platform"/>
            <person name="Cuomo C."/>
            <person name="de Hoog S."/>
            <person name="Gorbushina A."/>
            <person name="Stielow B."/>
            <person name="Teixiera M."/>
            <person name="Abouelleil A."/>
            <person name="Chapman S.B."/>
            <person name="Priest M."/>
            <person name="Young S.K."/>
            <person name="Wortman J."/>
            <person name="Nusbaum C."/>
            <person name="Birren B."/>
        </authorList>
    </citation>
    <scope>NUCLEOTIDE SEQUENCE [LARGE SCALE GENOMIC DNA]</scope>
    <source>
        <strain evidence="9 10">CBS 650.93</strain>
    </source>
</reference>
<evidence type="ECO:0000256" key="2">
    <source>
        <dbReference type="ARBA" id="ARBA00022448"/>
    </source>
</evidence>
<feature type="region of interest" description="Disordered" evidence="6">
    <location>
        <begin position="1"/>
        <end position="26"/>
    </location>
</feature>
<keyword evidence="10" id="KW-1185">Reference proteome</keyword>
<dbReference type="RefSeq" id="XP_013273845.1">
    <property type="nucleotide sequence ID" value="XM_013418391.1"/>
</dbReference>
<dbReference type="GO" id="GO:0016020">
    <property type="term" value="C:membrane"/>
    <property type="evidence" value="ECO:0007669"/>
    <property type="project" value="UniProtKB-SubCell"/>
</dbReference>
<evidence type="ECO:0000259" key="8">
    <source>
        <dbReference type="PROSITE" id="PS50850"/>
    </source>
</evidence>
<comment type="subcellular location">
    <subcellularLocation>
        <location evidence="1">Membrane</location>
        <topology evidence="1">Multi-pass membrane protein</topology>
    </subcellularLocation>
</comment>
<dbReference type="HOGENOM" id="CLU_001265_52_2_1"/>
<evidence type="ECO:0000256" key="7">
    <source>
        <dbReference type="SAM" id="Phobius"/>
    </source>
</evidence>
<dbReference type="InterPro" id="IPR020846">
    <property type="entry name" value="MFS_dom"/>
</dbReference>
<feature type="transmembrane region" description="Helical" evidence="7">
    <location>
        <begin position="219"/>
        <end position="241"/>
    </location>
</feature>
<dbReference type="Gene3D" id="1.20.1250.20">
    <property type="entry name" value="MFS general substrate transporter like domains"/>
    <property type="match status" value="1"/>
</dbReference>
<dbReference type="VEuPathDB" id="FungiDB:Z518_04685"/>
<protein>
    <submittedName>
        <fullName evidence="9">Rhinocladiella mackenziei CBS 650.93 unplaced genomic scaffold supercont1.3, whole genome shotgun sequence</fullName>
    </submittedName>
</protein>
<evidence type="ECO:0000256" key="1">
    <source>
        <dbReference type="ARBA" id="ARBA00004141"/>
    </source>
</evidence>
<evidence type="ECO:0000313" key="10">
    <source>
        <dbReference type="Proteomes" id="UP000053617"/>
    </source>
</evidence>
<dbReference type="PANTHER" id="PTHR23511:SF5">
    <property type="entry name" value="MAJOR FACILITATOR-TYPE TRANSPORTER HXNZ-RELATED"/>
    <property type="match status" value="1"/>
</dbReference>
<dbReference type="GO" id="GO:0022857">
    <property type="term" value="F:transmembrane transporter activity"/>
    <property type="evidence" value="ECO:0007669"/>
    <property type="project" value="InterPro"/>
</dbReference>
<feature type="transmembrane region" description="Helical" evidence="7">
    <location>
        <begin position="261"/>
        <end position="280"/>
    </location>
</feature>
<dbReference type="PROSITE" id="PS50850">
    <property type="entry name" value="MFS"/>
    <property type="match status" value="1"/>
</dbReference>
<accession>A0A0D2ILR5</accession>
<dbReference type="AlphaFoldDB" id="A0A0D2ILR5"/>
<dbReference type="OrthoDB" id="4139357at2759"/>
<dbReference type="EMBL" id="KN847477">
    <property type="protein sequence ID" value="KIX06709.1"/>
    <property type="molecule type" value="Genomic_DNA"/>
</dbReference>
<name>A0A0D2ILR5_9EURO</name>
<keyword evidence="5 7" id="KW-0472">Membrane</keyword>
<dbReference type="Pfam" id="PF07690">
    <property type="entry name" value="MFS_1"/>
    <property type="match status" value="1"/>
</dbReference>
<feature type="transmembrane region" description="Helical" evidence="7">
    <location>
        <begin position="448"/>
        <end position="464"/>
    </location>
</feature>
<proteinExistence type="predicted"/>
<feature type="transmembrane region" description="Helical" evidence="7">
    <location>
        <begin position="178"/>
        <end position="198"/>
    </location>
</feature>
<feature type="domain" description="Major facilitator superfamily (MFS) profile" evidence="8">
    <location>
        <begin position="93"/>
        <end position="556"/>
    </location>
</feature>
<keyword evidence="2" id="KW-0813">Transport</keyword>
<feature type="transmembrane region" description="Helical" evidence="7">
    <location>
        <begin position="510"/>
        <end position="528"/>
    </location>
</feature>
<feature type="transmembrane region" description="Helical" evidence="7">
    <location>
        <begin position="534"/>
        <end position="553"/>
    </location>
</feature>
<organism evidence="9 10">
    <name type="scientific">Rhinocladiella mackenziei CBS 650.93</name>
    <dbReference type="NCBI Taxonomy" id="1442369"/>
    <lineage>
        <taxon>Eukaryota</taxon>
        <taxon>Fungi</taxon>
        <taxon>Dikarya</taxon>
        <taxon>Ascomycota</taxon>
        <taxon>Pezizomycotina</taxon>
        <taxon>Eurotiomycetes</taxon>
        <taxon>Chaetothyriomycetidae</taxon>
        <taxon>Chaetothyriales</taxon>
        <taxon>Herpotrichiellaceae</taxon>
        <taxon>Rhinocladiella</taxon>
    </lineage>
</organism>
<gene>
    <name evidence="9" type="ORF">Z518_04685</name>
</gene>
<feature type="transmembrane region" description="Helical" evidence="7">
    <location>
        <begin position="418"/>
        <end position="436"/>
    </location>
</feature>
<keyword evidence="3 7" id="KW-0812">Transmembrane</keyword>
<feature type="transmembrane region" description="Helical" evidence="7">
    <location>
        <begin position="378"/>
        <end position="398"/>
    </location>
</feature>
<dbReference type="SUPFAM" id="SSF103473">
    <property type="entry name" value="MFS general substrate transporter"/>
    <property type="match status" value="1"/>
</dbReference>
<evidence type="ECO:0000256" key="4">
    <source>
        <dbReference type="ARBA" id="ARBA00022989"/>
    </source>
</evidence>
<feature type="transmembrane region" description="Helical" evidence="7">
    <location>
        <begin position="470"/>
        <end position="489"/>
    </location>
</feature>
<dbReference type="CDD" id="cd17316">
    <property type="entry name" value="MFS_SV2_like"/>
    <property type="match status" value="1"/>
</dbReference>
<evidence type="ECO:0000313" key="9">
    <source>
        <dbReference type="EMBL" id="KIX06709.1"/>
    </source>
</evidence>
<dbReference type="GeneID" id="25292756"/>
<keyword evidence="4 7" id="KW-1133">Transmembrane helix</keyword>
<dbReference type="Proteomes" id="UP000053617">
    <property type="component" value="Unassembled WGS sequence"/>
</dbReference>
<sequence>MRDSTQVHETTAPAHDNAAIPRDNVSPNEKIEAAEHLDTIDMDKSHGLVGHTNYHGIDTTHVQPGADAAYEAKISLLNEALIDIGMGPFQWKLFMLTGFGWFVDNTWLQAITIVGPAIQREFDVKRIAFLTVAKYTGLTVGASTWPLTADFIGRRPAFNITLLFSSISALVAAGSPNFVAMCTLCALIGVGCGGNHAIDSAIFLEFIPATHQHLLTVQSLFLAIGIATAALVSWPLVVNFTCPPETPQDQCGFHENIGWRYIYWTLGGLTLFLSILRFLFNTYETPKYLLGRGKDTAAVKVVSQIAARDGKTTWLTLAHFENIDARLAEIRATTAEDSTPAEGSSKAILRRFFSKWTPEKVQGLFSAPRMALSTSMMIVLWAAIGLSYPLYNSFIPFYLERKGVKVGSGDLNTTYRDYTIQAICGIPAAILGGYMVRLKHIGRKGTGALACICTGLFLFLYTRADSSAGVLGFSCAISFFQFLVYGLLYSYTPELFPATIRGTGNGMMMMFNRMAGVMAPLIPAYMGVETNLPIWIAAALITTAGFVCLLLPYESRGRAAS</sequence>
<evidence type="ECO:0000256" key="3">
    <source>
        <dbReference type="ARBA" id="ARBA00022692"/>
    </source>
</evidence>
<dbReference type="InterPro" id="IPR011701">
    <property type="entry name" value="MFS"/>
</dbReference>